<evidence type="ECO:0000256" key="8">
    <source>
        <dbReference type="ARBA" id="ARBA00023204"/>
    </source>
</evidence>
<dbReference type="SMART" id="SM00292">
    <property type="entry name" value="BRCT"/>
    <property type="match status" value="1"/>
</dbReference>
<evidence type="ECO:0000256" key="10">
    <source>
        <dbReference type="ARBA" id="ARBA00034005"/>
    </source>
</evidence>
<dbReference type="InterPro" id="IPR010994">
    <property type="entry name" value="RuvA_2-like"/>
</dbReference>
<dbReference type="RefSeq" id="WP_125003847.1">
    <property type="nucleotide sequence ID" value="NZ_BHYK01000021.1"/>
</dbReference>
<dbReference type="Pfam" id="PF03120">
    <property type="entry name" value="OB_DNA_ligase"/>
    <property type="match status" value="1"/>
</dbReference>
<evidence type="ECO:0000256" key="5">
    <source>
        <dbReference type="ARBA" id="ARBA00022763"/>
    </source>
</evidence>
<dbReference type="GO" id="GO:0006260">
    <property type="term" value="P:DNA replication"/>
    <property type="evidence" value="ECO:0007669"/>
    <property type="project" value="UniProtKB-KW"/>
</dbReference>
<keyword evidence="6" id="KW-0862">Zinc</keyword>
<dbReference type="InterPro" id="IPR013840">
    <property type="entry name" value="DNAligase_N"/>
</dbReference>
<dbReference type="Gene3D" id="2.40.50.140">
    <property type="entry name" value="Nucleic acid-binding proteins"/>
    <property type="match status" value="1"/>
</dbReference>
<dbReference type="GO" id="GO:0046872">
    <property type="term" value="F:metal ion binding"/>
    <property type="evidence" value="ECO:0007669"/>
    <property type="project" value="UniProtKB-KW"/>
</dbReference>
<dbReference type="GO" id="GO:0006281">
    <property type="term" value="P:DNA repair"/>
    <property type="evidence" value="ECO:0007669"/>
    <property type="project" value="UniProtKB-KW"/>
</dbReference>
<dbReference type="SUPFAM" id="SSF47781">
    <property type="entry name" value="RuvA domain 2-like"/>
    <property type="match status" value="1"/>
</dbReference>
<dbReference type="Pfam" id="PF01653">
    <property type="entry name" value="DNA_ligase_aden"/>
    <property type="match status" value="1"/>
</dbReference>
<dbReference type="NCBIfam" id="NF005932">
    <property type="entry name" value="PRK07956.1"/>
    <property type="match status" value="1"/>
</dbReference>
<evidence type="ECO:0000313" key="12">
    <source>
        <dbReference type="EMBL" id="GCD11753.1"/>
    </source>
</evidence>
<dbReference type="PIRSF" id="PIRSF001604">
    <property type="entry name" value="LigA"/>
    <property type="match status" value="1"/>
</dbReference>
<gene>
    <name evidence="12" type="primary">ligA2</name>
    <name evidence="12" type="ORF">Ctaglu_33760</name>
</gene>
<dbReference type="Proteomes" id="UP000287872">
    <property type="component" value="Unassembled WGS sequence"/>
</dbReference>
<dbReference type="GO" id="GO:0003911">
    <property type="term" value="F:DNA ligase (NAD+) activity"/>
    <property type="evidence" value="ECO:0007669"/>
    <property type="project" value="UniProtKB-EC"/>
</dbReference>
<evidence type="ECO:0000256" key="9">
    <source>
        <dbReference type="ARBA" id="ARBA00023211"/>
    </source>
</evidence>
<name>A0A401UQB6_9CLOT</name>
<evidence type="ECO:0000256" key="7">
    <source>
        <dbReference type="ARBA" id="ARBA00023027"/>
    </source>
</evidence>
<keyword evidence="13" id="KW-1185">Reference proteome</keyword>
<evidence type="ECO:0000259" key="11">
    <source>
        <dbReference type="PROSITE" id="PS50172"/>
    </source>
</evidence>
<dbReference type="InterPro" id="IPR001357">
    <property type="entry name" value="BRCT_dom"/>
</dbReference>
<dbReference type="SUPFAM" id="SSF50249">
    <property type="entry name" value="Nucleic acid-binding proteins"/>
    <property type="match status" value="1"/>
</dbReference>
<keyword evidence="5" id="KW-0227">DNA damage</keyword>
<dbReference type="Pfam" id="PF00533">
    <property type="entry name" value="BRCT"/>
    <property type="match status" value="1"/>
</dbReference>
<dbReference type="Gene3D" id="3.40.50.10190">
    <property type="entry name" value="BRCT domain"/>
    <property type="match status" value="1"/>
</dbReference>
<keyword evidence="2 12" id="KW-0436">Ligase</keyword>
<comment type="caution">
    <text evidence="12">The sequence shown here is derived from an EMBL/GenBank/DDBJ whole genome shotgun (WGS) entry which is preliminary data.</text>
</comment>
<dbReference type="SUPFAM" id="SSF56091">
    <property type="entry name" value="DNA ligase/mRNA capping enzyme, catalytic domain"/>
    <property type="match status" value="1"/>
</dbReference>
<comment type="catalytic activity">
    <reaction evidence="10">
        <text>NAD(+) + (deoxyribonucleotide)n-3'-hydroxyl + 5'-phospho-(deoxyribonucleotide)m = (deoxyribonucleotide)n+m + AMP + beta-nicotinamide D-nucleotide.</text>
        <dbReference type="EC" id="6.5.1.2"/>
    </reaction>
</comment>
<keyword evidence="9" id="KW-0464">Manganese</keyword>
<dbReference type="PROSITE" id="PS50172">
    <property type="entry name" value="BRCT"/>
    <property type="match status" value="1"/>
</dbReference>
<protein>
    <recommendedName>
        <fullName evidence="1">DNA ligase (NAD(+))</fullName>
        <ecNumber evidence="1">6.5.1.2</ecNumber>
    </recommendedName>
</protein>
<proteinExistence type="predicted"/>
<keyword evidence="8" id="KW-0234">DNA repair</keyword>
<evidence type="ECO:0000256" key="6">
    <source>
        <dbReference type="ARBA" id="ARBA00022833"/>
    </source>
</evidence>
<dbReference type="InterPro" id="IPR036420">
    <property type="entry name" value="BRCT_dom_sf"/>
</dbReference>
<keyword evidence="7" id="KW-0520">NAD</keyword>
<dbReference type="AlphaFoldDB" id="A0A401UQB6"/>
<dbReference type="EC" id="6.5.1.2" evidence="1"/>
<dbReference type="Gene3D" id="1.10.150.20">
    <property type="entry name" value="5' to 3' exonuclease, C-terminal subdomain"/>
    <property type="match status" value="2"/>
</dbReference>
<dbReference type="EMBL" id="BHYK01000021">
    <property type="protein sequence ID" value="GCD11753.1"/>
    <property type="molecule type" value="Genomic_DNA"/>
</dbReference>
<dbReference type="SUPFAM" id="SSF52113">
    <property type="entry name" value="BRCT domain"/>
    <property type="match status" value="1"/>
</dbReference>
<dbReference type="Gene3D" id="1.10.287.610">
    <property type="entry name" value="Helix hairpin bin"/>
    <property type="match status" value="1"/>
</dbReference>
<dbReference type="InterPro" id="IPR012340">
    <property type="entry name" value="NA-bd_OB-fold"/>
</dbReference>
<dbReference type="InterPro" id="IPR013839">
    <property type="entry name" value="DNAligase_adenylation"/>
</dbReference>
<keyword evidence="4" id="KW-0479">Metal-binding</keyword>
<accession>A0A401UQB6</accession>
<keyword evidence="3" id="KW-0235">DNA replication</keyword>
<evidence type="ECO:0000256" key="2">
    <source>
        <dbReference type="ARBA" id="ARBA00022598"/>
    </source>
</evidence>
<evidence type="ECO:0000256" key="3">
    <source>
        <dbReference type="ARBA" id="ARBA00022705"/>
    </source>
</evidence>
<dbReference type="OrthoDB" id="9759736at2"/>
<evidence type="ECO:0000313" key="13">
    <source>
        <dbReference type="Proteomes" id="UP000287872"/>
    </source>
</evidence>
<sequence length="654" mass="74643">MLNINLLRMKELISQLNPASDSYYNYNISVMENREYNTGFDELKELEDITGIILSNSPTQRAGYKIVNSDLPKVKHDIPLLSLGKIKDAKELVSWIGDREGILMEKMDGGTGKTKYIKLIKELSTRGGSDTNEGEDISHNINSIGNIPQAISIENETQVTGEMYMDFEDFNRINSKILDPKKKYTHPRNLATATASIMDSRICKERNIKFKAFNIIKGIEFKTKIEQLEWLKAQGFDTVNYWLVNKDNLEEKMEEIQNSIPNLPYPIDGLVLAFNDLEYGLSLGKTSHHFKHSISFKFEDLWHETKYDYTEWNPTRTGQIVPTGIFNTVLIDNCRISRASLSNVSIFQSLKLGEGDTIEASKRNMIIPKIENNITRSNTEQIPTKCPVCGGQVEVRQDNESKKLYCLNPTCDAKLSKTIEHYCIKSAMNIKGLSSATIEAFMKNNIIKDIGDLYKLEDKKNEILKLPRFAIPRYNKLISAIEISKKTTLVRFLNSLGIPNIGLGTSKDIAEYFDNKWSNISDAIENGFDFGKIEDLGKITNDSLYSWYLNVDNKKLVLDLLEYIEFNEEKKVKVEDTDNLLYNKTVYPTGVFNLKKDELKSKLEEVGAIIANSYSKKLDYLLCGHDTSKTTKPQKAIEDKVPLMLEEEMIKYLK</sequence>
<dbReference type="Gene3D" id="3.30.470.30">
    <property type="entry name" value="DNA ligase/mRNA capping enzyme"/>
    <property type="match status" value="1"/>
</dbReference>
<dbReference type="SMART" id="SM00532">
    <property type="entry name" value="LIGANc"/>
    <property type="match status" value="1"/>
</dbReference>
<feature type="domain" description="BRCT" evidence="11">
    <location>
        <begin position="576"/>
        <end position="654"/>
    </location>
</feature>
<dbReference type="InterPro" id="IPR001679">
    <property type="entry name" value="DNA_ligase"/>
</dbReference>
<evidence type="ECO:0000256" key="4">
    <source>
        <dbReference type="ARBA" id="ARBA00022723"/>
    </source>
</evidence>
<dbReference type="InterPro" id="IPR004150">
    <property type="entry name" value="NAD_DNA_ligase_OB"/>
</dbReference>
<organism evidence="12 13">
    <name type="scientific">Clostridium tagluense</name>
    <dbReference type="NCBI Taxonomy" id="360422"/>
    <lineage>
        <taxon>Bacteria</taxon>
        <taxon>Bacillati</taxon>
        <taxon>Bacillota</taxon>
        <taxon>Clostridia</taxon>
        <taxon>Eubacteriales</taxon>
        <taxon>Clostridiaceae</taxon>
        <taxon>Clostridium</taxon>
    </lineage>
</organism>
<reference evidence="12 13" key="1">
    <citation type="submission" date="2018-11" db="EMBL/GenBank/DDBJ databases">
        <title>Genome sequencing and assembly of Clostridium tagluense strain A121.</title>
        <authorList>
            <person name="Murakami T."/>
            <person name="Segawa T."/>
            <person name="Shcherbakova V.A."/>
            <person name="Mori H."/>
            <person name="Yoshimura Y."/>
        </authorList>
    </citation>
    <scope>NUCLEOTIDE SEQUENCE [LARGE SCALE GENOMIC DNA]</scope>
    <source>
        <strain evidence="12 13">A121</strain>
    </source>
</reference>
<evidence type="ECO:0000256" key="1">
    <source>
        <dbReference type="ARBA" id="ARBA00012722"/>
    </source>
</evidence>